<keyword evidence="8 11" id="KW-0472">Membrane</keyword>
<keyword evidence="14" id="KW-1185">Reference proteome</keyword>
<dbReference type="GO" id="GO:0005216">
    <property type="term" value="F:monoatomic ion channel activity"/>
    <property type="evidence" value="ECO:0007669"/>
    <property type="project" value="InterPro"/>
</dbReference>
<keyword evidence="9" id="KW-1071">Ligand-gated ion channel</keyword>
<dbReference type="InterPro" id="IPR014710">
    <property type="entry name" value="RmlC-like_jellyroll"/>
</dbReference>
<dbReference type="InterPro" id="IPR000048">
    <property type="entry name" value="IQ_motif_EF-hand-BS"/>
</dbReference>
<name>A0A834LTT6_RHOSS</name>
<dbReference type="GO" id="GO:0005516">
    <property type="term" value="F:calmodulin binding"/>
    <property type="evidence" value="ECO:0007669"/>
    <property type="project" value="UniProtKB-KW"/>
</dbReference>
<evidence type="ECO:0000256" key="4">
    <source>
        <dbReference type="ARBA" id="ARBA00022692"/>
    </source>
</evidence>
<dbReference type="InterPro" id="IPR005821">
    <property type="entry name" value="Ion_trans_dom"/>
</dbReference>
<feature type="transmembrane region" description="Helical" evidence="11">
    <location>
        <begin position="323"/>
        <end position="350"/>
    </location>
</feature>
<keyword evidence="5" id="KW-0112">Calmodulin-binding</keyword>
<evidence type="ECO:0000256" key="1">
    <source>
        <dbReference type="ARBA" id="ARBA00004127"/>
    </source>
</evidence>
<evidence type="ECO:0000313" key="14">
    <source>
        <dbReference type="Proteomes" id="UP000626092"/>
    </source>
</evidence>
<keyword evidence="3" id="KW-0813">Transport</keyword>
<comment type="caution">
    <text evidence="13">The sequence shown here is derived from an EMBL/GenBank/DDBJ whole genome shotgun (WGS) entry which is preliminary data.</text>
</comment>
<dbReference type="Gene3D" id="2.60.120.10">
    <property type="entry name" value="Jelly Rolls"/>
    <property type="match status" value="2"/>
</dbReference>
<dbReference type="Pfam" id="PF00520">
    <property type="entry name" value="Ion_trans"/>
    <property type="match status" value="2"/>
</dbReference>
<evidence type="ECO:0000256" key="9">
    <source>
        <dbReference type="ARBA" id="ARBA00023286"/>
    </source>
</evidence>
<feature type="transmembrane region" description="Helical" evidence="11">
    <location>
        <begin position="446"/>
        <end position="464"/>
    </location>
</feature>
<feature type="transmembrane region" description="Helical" evidence="11">
    <location>
        <begin position="292"/>
        <end position="311"/>
    </location>
</feature>
<dbReference type="PROSITE" id="PS50042">
    <property type="entry name" value="CNMP_BINDING_3"/>
    <property type="match status" value="2"/>
</dbReference>
<feature type="domain" description="Cyclic nucleotide-binding" evidence="12">
    <location>
        <begin position="1190"/>
        <end position="1273"/>
    </location>
</feature>
<dbReference type="CDD" id="cd00038">
    <property type="entry name" value="CAP_ED"/>
    <property type="match status" value="2"/>
</dbReference>
<dbReference type="EMBL" id="WJXA01000001">
    <property type="protein sequence ID" value="KAF7152170.1"/>
    <property type="molecule type" value="Genomic_DNA"/>
</dbReference>
<gene>
    <name evidence="13" type="ORF">RHSIM_Rhsim01G0215400</name>
</gene>
<dbReference type="FunFam" id="1.10.287.630:FF:000003">
    <property type="entry name" value="Cyclic nucleotide-gated ion channel 1"/>
    <property type="match status" value="1"/>
</dbReference>
<dbReference type="InterPro" id="IPR000595">
    <property type="entry name" value="cNMP-bd_dom"/>
</dbReference>
<dbReference type="PANTHER" id="PTHR45651:SF12">
    <property type="entry name" value="CYCLIC NUCLEOTIDE-GATED ION CHANNEL 15-RELATED"/>
    <property type="match status" value="1"/>
</dbReference>
<organism evidence="13 14">
    <name type="scientific">Rhododendron simsii</name>
    <name type="common">Sims's rhododendron</name>
    <dbReference type="NCBI Taxonomy" id="118357"/>
    <lineage>
        <taxon>Eukaryota</taxon>
        <taxon>Viridiplantae</taxon>
        <taxon>Streptophyta</taxon>
        <taxon>Embryophyta</taxon>
        <taxon>Tracheophyta</taxon>
        <taxon>Spermatophyta</taxon>
        <taxon>Magnoliopsida</taxon>
        <taxon>eudicotyledons</taxon>
        <taxon>Gunneridae</taxon>
        <taxon>Pentapetalae</taxon>
        <taxon>asterids</taxon>
        <taxon>Ericales</taxon>
        <taxon>Ericaceae</taxon>
        <taxon>Ericoideae</taxon>
        <taxon>Rhodoreae</taxon>
        <taxon>Rhododendron</taxon>
    </lineage>
</organism>
<dbReference type="Proteomes" id="UP000626092">
    <property type="component" value="Unassembled WGS sequence"/>
</dbReference>
<evidence type="ECO:0000256" key="10">
    <source>
        <dbReference type="ARBA" id="ARBA00023303"/>
    </source>
</evidence>
<keyword evidence="10" id="KW-0407">Ion channel</keyword>
<evidence type="ECO:0000256" key="3">
    <source>
        <dbReference type="ARBA" id="ARBA00022448"/>
    </source>
</evidence>
<dbReference type="OrthoDB" id="421226at2759"/>
<dbReference type="Gene3D" id="1.10.287.70">
    <property type="match status" value="2"/>
</dbReference>
<dbReference type="FunFam" id="2.60.120.10:FF:000024">
    <property type="entry name" value="Cyclic nucleotide-gated ion channel 1"/>
    <property type="match status" value="2"/>
</dbReference>
<dbReference type="Pfam" id="PF00612">
    <property type="entry name" value="IQ"/>
    <property type="match status" value="1"/>
</dbReference>
<evidence type="ECO:0000313" key="13">
    <source>
        <dbReference type="EMBL" id="KAF7152170.1"/>
    </source>
</evidence>
<dbReference type="GO" id="GO:0012505">
    <property type="term" value="C:endomembrane system"/>
    <property type="evidence" value="ECO:0007669"/>
    <property type="project" value="UniProtKB-SubCell"/>
</dbReference>
<keyword evidence="6 11" id="KW-1133">Transmembrane helix</keyword>
<dbReference type="InterPro" id="IPR018490">
    <property type="entry name" value="cNMP-bd_dom_sf"/>
</dbReference>
<dbReference type="SMART" id="SM00100">
    <property type="entry name" value="cNMP"/>
    <property type="match status" value="2"/>
</dbReference>
<feature type="domain" description="Cyclic nucleotide-binding" evidence="12">
    <location>
        <begin position="550"/>
        <end position="647"/>
    </location>
</feature>
<comment type="subcellular location">
    <subcellularLocation>
        <location evidence="1">Endomembrane system</location>
        <topology evidence="1">Multi-pass membrane protein</topology>
    </subcellularLocation>
</comment>
<evidence type="ECO:0000256" key="5">
    <source>
        <dbReference type="ARBA" id="ARBA00022860"/>
    </source>
</evidence>
<keyword evidence="4 11" id="KW-0812">Transmembrane</keyword>
<dbReference type="PANTHER" id="PTHR45651">
    <property type="entry name" value="CYCLIC NUCLEOTIDE-GATED ION CHANNEL 15-RELATED-RELATED"/>
    <property type="match status" value="1"/>
</dbReference>
<evidence type="ECO:0000256" key="7">
    <source>
        <dbReference type="ARBA" id="ARBA00023065"/>
    </source>
</evidence>
<feature type="transmembrane region" description="Helical" evidence="11">
    <location>
        <begin position="932"/>
        <end position="952"/>
    </location>
</feature>
<dbReference type="Gene3D" id="1.10.287.630">
    <property type="entry name" value="Helix hairpin bin"/>
    <property type="match status" value="1"/>
</dbReference>
<proteinExistence type="inferred from homology"/>
<reference evidence="13" key="1">
    <citation type="submission" date="2019-11" db="EMBL/GenBank/DDBJ databases">
        <authorList>
            <person name="Liu Y."/>
            <person name="Hou J."/>
            <person name="Li T.-Q."/>
            <person name="Guan C.-H."/>
            <person name="Wu X."/>
            <person name="Wu H.-Z."/>
            <person name="Ling F."/>
            <person name="Zhang R."/>
            <person name="Shi X.-G."/>
            <person name="Ren J.-P."/>
            <person name="Chen E.-F."/>
            <person name="Sun J.-M."/>
        </authorList>
    </citation>
    <scope>NUCLEOTIDE SEQUENCE</scope>
    <source>
        <strain evidence="13">Adult_tree_wgs_1</strain>
        <tissue evidence="13">Leaves</tissue>
    </source>
</reference>
<feature type="transmembrane region" description="Helical" evidence="11">
    <location>
        <begin position="258"/>
        <end position="277"/>
    </location>
</feature>
<protein>
    <recommendedName>
        <fullName evidence="12">Cyclic nucleotide-binding domain-containing protein</fullName>
    </recommendedName>
</protein>
<dbReference type="SUPFAM" id="SSF51206">
    <property type="entry name" value="cAMP-binding domain-like"/>
    <property type="match status" value="2"/>
</dbReference>
<comment type="similarity">
    <text evidence="2">Belongs to the cyclic nucleotide-gated cation channel (TC 1.A.1.5) family.</text>
</comment>
<dbReference type="GO" id="GO:0016020">
    <property type="term" value="C:membrane"/>
    <property type="evidence" value="ECO:0007669"/>
    <property type="project" value="InterPro"/>
</dbReference>
<sequence>MLIMKAIKENSWVLTSGSLSTEIDKWERERERERESSILHAKADAFVSLSSHMIPGVRSDRTSNPLIEATANLLINFHGLWQFKIRKDDLELEELPMVNGEGVIKVKYKIDGTEISKPSSSTGAEKESVGTGRSLKSKVLSRVFSEDYERVKKKILDPRGQTIHRWNKIFLVACLVSLFVDPLFFYLPQVRDDVCIEIGISLEAALTIIRSIADVFYTIQIFVKFRTAYVAPSSRVFGRGELVIDSSMIASRYIRRSFWIDFIAALPLPQVLIWIIIPNLGGSTMANTKNVLRFILIFQYLPRLFLIFPLSTQIVKATGVVTAAAWAGAAYNLMLYMLASHVLGACWYLLSIERQEACWRYACSLDQSCDTGFFDCHTVQASNITITNICDPNTGSYPFGIYGDAVASRVTSSSFISKYFYCLWWGLKNLSCLGQNLSTTTYVGEIGFAIIIAILGLVLFALLIGNMQTYLQSTTIRLEEWRIQRTDTEQWMHHRQLPAELRQSVRKYDQYKWVATRGVDEENLLKGLPMDLRRDIKRHLCYDLVRRVPLFDQMDERMLDAICERLKPALCTQGTYLVREGDPVNEMLFIIRGNLDSYTTNGGRTGFFNSCHIGPGDFCGEELLTWALDPRPSVILPSSTRTVRAISEVEAFALRAEDLKFVASQFRRLHSKQLRHKFRFYSHQWRTWAACFVQAAWRRYKRRKHAAELRAKEYPAADEFEPLGGPFGADVVPPGSGIAVYAARLGASTRRGVEKFSGSDSGMPMMCCIRIQDDSELEASSSRGQDYGASKFRSQENAEKIRGGGGGGCFKAEHMVFAEDYHRVKKTILDPRGPVVRHWNELFLAVAMISLFIDPLFLFLPKISPNVCIEDLKSQFKVLITFLRSLTDFFYAINMLVQFRTAYVAPSSRVIGRGELVIDPWQIANRYLRRGFWFDLLASLPFPQVMNWMIIPYSHGSATVNFKIALRFIPLSQFLLRFFLLYPLSSKILKDTGKMTETAWVGAAYNMLLFYIASNISGACWYLLTIERQEACWRSVCESIENQTCVYGFFDCSTVNDTDRVNWFSITNTSTLCNPTNSYYEYGIYGLGLLNNAPSEKFVKKYFFCFYWALQSLTSIGNNLGTTDYVGENIFVNLVATFGLVLLAALVGNMQRYLQSTSVRLEEWRQKRTEAEQWMHHRQIPAELRQSVPLLRQMDDHMLDGICERLKPVLFTEGMFLVREGDPVKEMLFIIRGRLDSYTTNGGRQGFYNSCLLGPGNFCGEELLTWALDSPTAVLPSSTRTVKAISEVEAFALISEDLKFVALQFRMRHSKQLLHKFRFYSHQWRTWAACYIQAAWRRYRMRKELVQCNSGDMDIFVPQPGAGLEVYAARLLTNMRMGASNGFESGSEHDGGNQN</sequence>
<dbReference type="SUPFAM" id="SSF81324">
    <property type="entry name" value="Voltage-gated potassium channels"/>
    <property type="match status" value="2"/>
</dbReference>
<evidence type="ECO:0000256" key="2">
    <source>
        <dbReference type="ARBA" id="ARBA00010486"/>
    </source>
</evidence>
<keyword evidence="7" id="KW-0406">Ion transport</keyword>
<feature type="transmembrane region" description="Helical" evidence="11">
    <location>
        <begin position="1130"/>
        <end position="1150"/>
    </location>
</feature>
<dbReference type="Pfam" id="PF00027">
    <property type="entry name" value="cNMP_binding"/>
    <property type="match status" value="1"/>
</dbReference>
<feature type="transmembrane region" description="Helical" evidence="11">
    <location>
        <begin position="1003"/>
        <end position="1024"/>
    </location>
</feature>
<evidence type="ECO:0000256" key="8">
    <source>
        <dbReference type="ARBA" id="ARBA00023136"/>
    </source>
</evidence>
<evidence type="ECO:0000259" key="12">
    <source>
        <dbReference type="PROSITE" id="PS50042"/>
    </source>
</evidence>
<accession>A0A834LTT6</accession>
<feature type="transmembrane region" description="Helical" evidence="11">
    <location>
        <begin position="964"/>
        <end position="982"/>
    </location>
</feature>
<evidence type="ECO:0000256" key="6">
    <source>
        <dbReference type="ARBA" id="ARBA00022989"/>
    </source>
</evidence>
<evidence type="ECO:0000256" key="11">
    <source>
        <dbReference type="SAM" id="Phobius"/>
    </source>
</evidence>